<dbReference type="PANTHER" id="PTHR42695:SF5">
    <property type="entry name" value="GLUTAMINE AMIDOTRANSFERASE YLR126C-RELATED"/>
    <property type="match status" value="1"/>
</dbReference>
<dbReference type="CDD" id="cd01741">
    <property type="entry name" value="GATase1_1"/>
    <property type="match status" value="1"/>
</dbReference>
<dbReference type="InterPro" id="IPR029062">
    <property type="entry name" value="Class_I_gatase-like"/>
</dbReference>
<dbReference type="GO" id="GO:0003922">
    <property type="term" value="F:GMP synthase (glutamine-hydrolyzing) activity"/>
    <property type="evidence" value="ECO:0007669"/>
    <property type="project" value="UniProtKB-EC"/>
</dbReference>
<feature type="domain" description="Glutamine amidotransferase" evidence="1">
    <location>
        <begin position="56"/>
        <end position="197"/>
    </location>
</feature>
<dbReference type="EMBL" id="PJZH01000033">
    <property type="protein sequence ID" value="PLR30244.1"/>
    <property type="molecule type" value="Genomic_DNA"/>
</dbReference>
<keyword evidence="2" id="KW-0436">Ligase</keyword>
<evidence type="ECO:0000259" key="1">
    <source>
        <dbReference type="Pfam" id="PF00117"/>
    </source>
</evidence>
<dbReference type="GO" id="GO:0005829">
    <property type="term" value="C:cytosol"/>
    <property type="evidence" value="ECO:0007669"/>
    <property type="project" value="TreeGrafter"/>
</dbReference>
<gene>
    <name evidence="2" type="ORF">CYR32_19190</name>
</gene>
<dbReference type="Pfam" id="PF00117">
    <property type="entry name" value="GATase"/>
    <property type="match status" value="1"/>
</dbReference>
<evidence type="ECO:0000313" key="2">
    <source>
        <dbReference type="EMBL" id="PLR30244.1"/>
    </source>
</evidence>
<name>A0A2N5DU14_9GAMM</name>
<dbReference type="RefSeq" id="WP_101826728.1">
    <property type="nucleotide sequence ID" value="NZ_PJZH01000033.1"/>
</dbReference>
<organism evidence="2 3">
    <name type="scientific">Chimaeribacter coloradensis</name>
    <dbReference type="NCBI Taxonomy" id="2060068"/>
    <lineage>
        <taxon>Bacteria</taxon>
        <taxon>Pseudomonadati</taxon>
        <taxon>Pseudomonadota</taxon>
        <taxon>Gammaproteobacteria</taxon>
        <taxon>Enterobacterales</taxon>
        <taxon>Yersiniaceae</taxon>
        <taxon>Chimaeribacter</taxon>
    </lineage>
</organism>
<proteinExistence type="predicted"/>
<keyword evidence="3" id="KW-1185">Reference proteome</keyword>
<dbReference type="Gene3D" id="3.40.50.880">
    <property type="match status" value="1"/>
</dbReference>
<reference evidence="2 3" key="1">
    <citation type="submission" date="2017-12" db="EMBL/GenBank/DDBJ databases">
        <title>Characterization of six clinical isolates of Enterochimera gen. nov., a novel genus of the Yersiniaciae family and the three species Enterochimera arupensis sp. nov., Enterochimera coloradensis sp. nov, and Enterochimera californica sp. nov.</title>
        <authorList>
            <person name="Rossi A."/>
            <person name="Fisher M."/>
        </authorList>
    </citation>
    <scope>NUCLEOTIDE SEQUENCE [LARGE SCALE GENOMIC DNA]</scope>
    <source>
        <strain evidence="3">2016-Iso4</strain>
    </source>
</reference>
<dbReference type="EC" id="6.3.5.2" evidence="2"/>
<sequence length="242" mass="26316">MTQRKPLLILQTGDAPAVIQQQHENYRQMFIHQGAISPQALAVVHLPQGERPGLPSGYSGVIITGSGAMVTDRLAWSEWAADWLRQAVEIALPVFGVCYGHQLLADMLGGVVDYHPQGMECGTKMLERLPGAERDPLCAALPARFTANLIHSQTVLEPPPGAQVLARSGHDPHQILRFNATTFGTQFHPEFTGAVMKSYLRWQAALHPERQAALEAHPAGDTPFSQGLLQAFVAGLGHGQRE</sequence>
<dbReference type="PROSITE" id="PS51273">
    <property type="entry name" value="GATASE_TYPE_1"/>
    <property type="match status" value="1"/>
</dbReference>
<evidence type="ECO:0000313" key="3">
    <source>
        <dbReference type="Proteomes" id="UP000234503"/>
    </source>
</evidence>
<dbReference type="SUPFAM" id="SSF52317">
    <property type="entry name" value="Class I glutamine amidotransferase-like"/>
    <property type="match status" value="1"/>
</dbReference>
<dbReference type="NCBIfam" id="NF006562">
    <property type="entry name" value="PRK09065.1"/>
    <property type="match status" value="1"/>
</dbReference>
<dbReference type="OrthoDB" id="9813383at2"/>
<dbReference type="InterPro" id="IPR044992">
    <property type="entry name" value="ChyE-like"/>
</dbReference>
<accession>A0A2N5DU14</accession>
<dbReference type="AlphaFoldDB" id="A0A2N5DU14"/>
<dbReference type="Proteomes" id="UP000234503">
    <property type="component" value="Unassembled WGS sequence"/>
</dbReference>
<dbReference type="PANTHER" id="PTHR42695">
    <property type="entry name" value="GLUTAMINE AMIDOTRANSFERASE YLR126C-RELATED"/>
    <property type="match status" value="1"/>
</dbReference>
<comment type="caution">
    <text evidence="2">The sequence shown here is derived from an EMBL/GenBank/DDBJ whole genome shotgun (WGS) entry which is preliminary data.</text>
</comment>
<protein>
    <submittedName>
        <fullName evidence="2">GMP synthase</fullName>
        <ecNumber evidence="2">6.3.5.2</ecNumber>
    </submittedName>
</protein>
<dbReference type="InterPro" id="IPR017926">
    <property type="entry name" value="GATASE"/>
</dbReference>